<sequence length="94" mass="10118">MIFGLFISVVIFYSSYHFLAVSFLFFGAWDLMPARSLTAADNRLTSVVCLLAADSYRLAGLPAVSRPSADADSHLLLCSLASSTLPTNVRTATI</sequence>
<keyword evidence="1" id="KW-0472">Membrane</keyword>
<feature type="transmembrane region" description="Helical" evidence="1">
    <location>
        <begin position="6"/>
        <end position="29"/>
    </location>
</feature>
<name>A0AAD8KXL8_TARER</name>
<comment type="caution">
    <text evidence="2">The sequence shown here is derived from an EMBL/GenBank/DDBJ whole genome shotgun (WGS) entry which is preliminary data.</text>
</comment>
<keyword evidence="1" id="KW-0812">Transmembrane</keyword>
<proteinExistence type="predicted"/>
<accession>A0AAD8KXL8</accession>
<dbReference type="EMBL" id="JAUHHV010000002">
    <property type="protein sequence ID" value="KAK1431540.1"/>
    <property type="molecule type" value="Genomic_DNA"/>
</dbReference>
<evidence type="ECO:0000313" key="3">
    <source>
        <dbReference type="Proteomes" id="UP001229421"/>
    </source>
</evidence>
<evidence type="ECO:0000313" key="2">
    <source>
        <dbReference type="EMBL" id="KAK1431540.1"/>
    </source>
</evidence>
<evidence type="ECO:0000256" key="1">
    <source>
        <dbReference type="SAM" id="Phobius"/>
    </source>
</evidence>
<keyword evidence="3" id="KW-1185">Reference proteome</keyword>
<gene>
    <name evidence="2" type="ORF">QVD17_08000</name>
</gene>
<keyword evidence="1" id="KW-1133">Transmembrane helix</keyword>
<dbReference type="AlphaFoldDB" id="A0AAD8KXL8"/>
<reference evidence="2" key="1">
    <citation type="journal article" date="2023" name="bioRxiv">
        <title>Improved chromosome-level genome assembly for marigold (Tagetes erecta).</title>
        <authorList>
            <person name="Jiang F."/>
            <person name="Yuan L."/>
            <person name="Wang S."/>
            <person name="Wang H."/>
            <person name="Xu D."/>
            <person name="Wang A."/>
            <person name="Fan W."/>
        </authorList>
    </citation>
    <scope>NUCLEOTIDE SEQUENCE</scope>
    <source>
        <strain evidence="2">WSJ</strain>
        <tissue evidence="2">Leaf</tissue>
    </source>
</reference>
<organism evidence="2 3">
    <name type="scientific">Tagetes erecta</name>
    <name type="common">African marigold</name>
    <dbReference type="NCBI Taxonomy" id="13708"/>
    <lineage>
        <taxon>Eukaryota</taxon>
        <taxon>Viridiplantae</taxon>
        <taxon>Streptophyta</taxon>
        <taxon>Embryophyta</taxon>
        <taxon>Tracheophyta</taxon>
        <taxon>Spermatophyta</taxon>
        <taxon>Magnoliopsida</taxon>
        <taxon>eudicotyledons</taxon>
        <taxon>Gunneridae</taxon>
        <taxon>Pentapetalae</taxon>
        <taxon>asterids</taxon>
        <taxon>campanulids</taxon>
        <taxon>Asterales</taxon>
        <taxon>Asteraceae</taxon>
        <taxon>Asteroideae</taxon>
        <taxon>Heliantheae alliance</taxon>
        <taxon>Tageteae</taxon>
        <taxon>Tagetes</taxon>
    </lineage>
</organism>
<dbReference type="Proteomes" id="UP001229421">
    <property type="component" value="Unassembled WGS sequence"/>
</dbReference>
<protein>
    <submittedName>
        <fullName evidence="2">Uncharacterized protein</fullName>
    </submittedName>
</protein>